<gene>
    <name evidence="7" type="ORF">M437DRAFT_88690</name>
</gene>
<dbReference type="GO" id="GO:0010181">
    <property type="term" value="F:FMN binding"/>
    <property type="evidence" value="ECO:0007669"/>
    <property type="project" value="InterPro"/>
</dbReference>
<comment type="similarity">
    <text evidence="1">Belongs to the NADH:flavin oxidoreductase/NADH oxidase family.</text>
</comment>
<dbReference type="STRING" id="1043003.A0A074VL56"/>
<accession>A0A074VL56</accession>
<feature type="domain" description="NADH:flavin oxidoreductase/NADH oxidase N-terminal" evidence="6">
    <location>
        <begin position="5"/>
        <end position="321"/>
    </location>
</feature>
<reference evidence="7 8" key="1">
    <citation type="journal article" date="2014" name="BMC Genomics">
        <title>Genome sequencing of four Aureobasidium pullulans varieties: biotechnological potential, stress tolerance, and description of new species.</title>
        <authorList>
            <person name="Gostin Ar C."/>
            <person name="Ohm R.A."/>
            <person name="Kogej T."/>
            <person name="Sonjak S."/>
            <person name="Turk M."/>
            <person name="Zajc J."/>
            <person name="Zalar P."/>
            <person name="Grube M."/>
            <person name="Sun H."/>
            <person name="Han J."/>
            <person name="Sharma A."/>
            <person name="Chiniquy J."/>
            <person name="Ngan C.Y."/>
            <person name="Lipzen A."/>
            <person name="Barry K."/>
            <person name="Grigoriev I.V."/>
            <person name="Gunde-Cimerman N."/>
        </authorList>
    </citation>
    <scope>NUCLEOTIDE SEQUENCE [LARGE SCALE GENOMIC DNA]</scope>
    <source>
        <strain evidence="7 8">CBS 110374</strain>
    </source>
</reference>
<evidence type="ECO:0000256" key="5">
    <source>
        <dbReference type="SAM" id="MobiDB-lite"/>
    </source>
</evidence>
<dbReference type="Pfam" id="PF00724">
    <property type="entry name" value="Oxidored_FMN"/>
    <property type="match status" value="1"/>
</dbReference>
<dbReference type="PANTHER" id="PTHR43656">
    <property type="entry name" value="BINDING OXIDOREDUCTASE, PUTATIVE (AFU_ORTHOLOGUE AFUA_2G08260)-RELATED"/>
    <property type="match status" value="1"/>
</dbReference>
<dbReference type="Proteomes" id="UP000030672">
    <property type="component" value="Unassembled WGS sequence"/>
</dbReference>
<evidence type="ECO:0000256" key="2">
    <source>
        <dbReference type="ARBA" id="ARBA00022630"/>
    </source>
</evidence>
<dbReference type="PANTHER" id="PTHR43656:SF2">
    <property type="entry name" value="BINDING OXIDOREDUCTASE, PUTATIVE (AFU_ORTHOLOGUE AFUA_2G08260)-RELATED"/>
    <property type="match status" value="1"/>
</dbReference>
<dbReference type="InterPro" id="IPR001155">
    <property type="entry name" value="OxRdtase_FMN_N"/>
</dbReference>
<dbReference type="InterPro" id="IPR013785">
    <property type="entry name" value="Aldolase_TIM"/>
</dbReference>
<name>A0A074VL56_AURM1</name>
<dbReference type="GO" id="GO:0016491">
    <property type="term" value="F:oxidoreductase activity"/>
    <property type="evidence" value="ECO:0007669"/>
    <property type="project" value="UniProtKB-KW"/>
</dbReference>
<organism evidence="7 8">
    <name type="scientific">Aureobasidium melanogenum (strain CBS 110374)</name>
    <name type="common">Aureobasidium pullulans var. melanogenum</name>
    <dbReference type="NCBI Taxonomy" id="1043003"/>
    <lineage>
        <taxon>Eukaryota</taxon>
        <taxon>Fungi</taxon>
        <taxon>Dikarya</taxon>
        <taxon>Ascomycota</taxon>
        <taxon>Pezizomycotina</taxon>
        <taxon>Dothideomycetes</taxon>
        <taxon>Dothideomycetidae</taxon>
        <taxon>Dothideales</taxon>
        <taxon>Saccotheciaceae</taxon>
        <taxon>Aureobasidium</taxon>
    </lineage>
</organism>
<sequence>MAVCDLFKPLAFKRGPSLKNRMILAPLTNWQSNVDGTVSKEDEHWLQQCVKGGFSMIMTAAANVHADGKTFPGQLGIYHDRHLEGLKRVADMIRENGATSSVQLHHGGARAQKSLGSDPVGPSAVPEMGVRALSLEDVETLRDDYVRAAKRAEMAGFDGVEVHAAFGWVLSQFLSPTYNYRTDRYGGSLENRARLLFEVIDRIRATCRPDFQIGLRLSMERHGLHLKDIRDVAARAMKEEQIDYLDLAPWDFRKLAQDDPYQGQTLLSVFTDLPRSSVRLGVSGKILGAQDAADALAAGCDFVMIGKAAILQSDFPQRVEMDHQYHAPALPVTRDYLKEQGLSANFIAYMETWDGFVQIT</sequence>
<keyword evidence="3" id="KW-0288">FMN</keyword>
<dbReference type="RefSeq" id="XP_040875405.1">
    <property type="nucleotide sequence ID" value="XM_041028888.1"/>
</dbReference>
<keyword evidence="2" id="KW-0285">Flavoprotein</keyword>
<feature type="region of interest" description="Disordered" evidence="5">
    <location>
        <begin position="102"/>
        <end position="121"/>
    </location>
</feature>
<evidence type="ECO:0000256" key="1">
    <source>
        <dbReference type="ARBA" id="ARBA00005979"/>
    </source>
</evidence>
<dbReference type="AlphaFoldDB" id="A0A074VL56"/>
<dbReference type="EMBL" id="KL584856">
    <property type="protein sequence ID" value="KEQ58382.1"/>
    <property type="molecule type" value="Genomic_DNA"/>
</dbReference>
<keyword evidence="8" id="KW-1185">Reference proteome</keyword>
<dbReference type="CDD" id="cd02803">
    <property type="entry name" value="OYE_like_FMN_family"/>
    <property type="match status" value="1"/>
</dbReference>
<evidence type="ECO:0000313" key="7">
    <source>
        <dbReference type="EMBL" id="KEQ58382.1"/>
    </source>
</evidence>
<dbReference type="SUPFAM" id="SSF51395">
    <property type="entry name" value="FMN-linked oxidoreductases"/>
    <property type="match status" value="1"/>
</dbReference>
<keyword evidence="4" id="KW-0560">Oxidoreductase</keyword>
<evidence type="ECO:0000313" key="8">
    <source>
        <dbReference type="Proteomes" id="UP000030672"/>
    </source>
</evidence>
<dbReference type="InterPro" id="IPR051799">
    <property type="entry name" value="NADH_flavin_oxidoreductase"/>
</dbReference>
<evidence type="ECO:0000256" key="4">
    <source>
        <dbReference type="ARBA" id="ARBA00023002"/>
    </source>
</evidence>
<protein>
    <submittedName>
        <fullName evidence="7">NADH:flavin oxidoreductase/NADH oxidase</fullName>
    </submittedName>
</protein>
<proteinExistence type="inferred from homology"/>
<evidence type="ECO:0000256" key="3">
    <source>
        <dbReference type="ARBA" id="ARBA00022643"/>
    </source>
</evidence>
<evidence type="ECO:0000259" key="6">
    <source>
        <dbReference type="Pfam" id="PF00724"/>
    </source>
</evidence>
<dbReference type="HOGENOM" id="CLU_012153_2_3_1"/>
<dbReference type="Gene3D" id="3.20.20.70">
    <property type="entry name" value="Aldolase class I"/>
    <property type="match status" value="1"/>
</dbReference>
<dbReference type="GeneID" id="63922261"/>